<sequence length="93" mass="9932">MLGISLAAAGGVNPSRTIALAVIALTPPRIHRRALLDPALFDPALFDPALFDRVIAIHPLRRPAVPPATGYALAAVPAPRRWRRFDHGTAPVT</sequence>
<protein>
    <submittedName>
        <fullName evidence="1">Uncharacterized protein</fullName>
    </submittedName>
</protein>
<dbReference type="Proteomes" id="UP000597761">
    <property type="component" value="Unassembled WGS sequence"/>
</dbReference>
<accession>A0ABQ1NM58</accession>
<name>A0ABQ1NM58_9MICC</name>
<evidence type="ECO:0000313" key="2">
    <source>
        <dbReference type="Proteomes" id="UP000597761"/>
    </source>
</evidence>
<comment type="caution">
    <text evidence="1">The sequence shown here is derived from an EMBL/GenBank/DDBJ whole genome shotgun (WGS) entry which is preliminary data.</text>
</comment>
<proteinExistence type="predicted"/>
<keyword evidence="2" id="KW-1185">Reference proteome</keyword>
<gene>
    <name evidence="1" type="ORF">GCM10011512_04140</name>
</gene>
<reference evidence="2" key="1">
    <citation type="journal article" date="2019" name="Int. J. Syst. Evol. Microbiol.">
        <title>The Global Catalogue of Microorganisms (GCM) 10K type strain sequencing project: providing services to taxonomists for standard genome sequencing and annotation.</title>
        <authorList>
            <consortium name="The Broad Institute Genomics Platform"/>
            <consortium name="The Broad Institute Genome Sequencing Center for Infectious Disease"/>
            <person name="Wu L."/>
            <person name="Ma J."/>
        </authorList>
    </citation>
    <scope>NUCLEOTIDE SEQUENCE [LARGE SCALE GENOMIC DNA]</scope>
    <source>
        <strain evidence="2">CGMCC 1.15480</strain>
    </source>
</reference>
<dbReference type="EMBL" id="BMJI01000001">
    <property type="protein sequence ID" value="GGC80555.1"/>
    <property type="molecule type" value="Genomic_DNA"/>
</dbReference>
<evidence type="ECO:0000313" key="1">
    <source>
        <dbReference type="EMBL" id="GGC80555.1"/>
    </source>
</evidence>
<dbReference type="RefSeq" id="WP_229659693.1">
    <property type="nucleotide sequence ID" value="NZ_BMJI01000001.1"/>
</dbReference>
<organism evidence="1 2">
    <name type="scientific">Tersicoccus solisilvae</name>
    <dbReference type="NCBI Taxonomy" id="1882339"/>
    <lineage>
        <taxon>Bacteria</taxon>
        <taxon>Bacillati</taxon>
        <taxon>Actinomycetota</taxon>
        <taxon>Actinomycetes</taxon>
        <taxon>Micrococcales</taxon>
        <taxon>Micrococcaceae</taxon>
        <taxon>Tersicoccus</taxon>
    </lineage>
</organism>